<dbReference type="EMBL" id="CP048685">
    <property type="protein sequence ID" value="QPJ60709.1"/>
    <property type="molecule type" value="Genomic_DNA"/>
</dbReference>
<protein>
    <submittedName>
        <fullName evidence="1">Uncharacterized protein</fullName>
    </submittedName>
</protein>
<evidence type="ECO:0000313" key="2">
    <source>
        <dbReference type="Proteomes" id="UP000594688"/>
    </source>
</evidence>
<gene>
    <name evidence="1" type="ORF">G3M70_01915</name>
</gene>
<reference evidence="1 2" key="1">
    <citation type="submission" date="2020-02" db="EMBL/GenBank/DDBJ databases">
        <title>Genomic and physiological characterization of two novel Nitrospinaceae genera.</title>
        <authorList>
            <person name="Mueller A.J."/>
            <person name="Jung M.-Y."/>
            <person name="Strachan C.R."/>
            <person name="Herbold C.W."/>
            <person name="Kirkegaard R.H."/>
            <person name="Daims H."/>
        </authorList>
    </citation>
    <scope>NUCLEOTIDE SEQUENCE [LARGE SCALE GENOMIC DNA]</scope>
    <source>
        <strain evidence="1">EB</strain>
    </source>
</reference>
<organism evidence="1 2">
    <name type="scientific">Candidatus Nitronauta litoralis</name>
    <dbReference type="NCBI Taxonomy" id="2705533"/>
    <lineage>
        <taxon>Bacteria</taxon>
        <taxon>Pseudomonadati</taxon>
        <taxon>Nitrospinota/Tectimicrobiota group</taxon>
        <taxon>Nitrospinota</taxon>
        <taxon>Nitrospinia</taxon>
        <taxon>Nitrospinales</taxon>
        <taxon>Nitrospinaceae</taxon>
        <taxon>Candidatus Nitronauta</taxon>
    </lineage>
</organism>
<dbReference type="AlphaFoldDB" id="A0A7T0FYX4"/>
<proteinExistence type="predicted"/>
<dbReference type="Proteomes" id="UP000594688">
    <property type="component" value="Chromosome"/>
</dbReference>
<accession>A0A7T0FYX4</accession>
<name>A0A7T0FYX4_9BACT</name>
<dbReference type="KEGG" id="nli:G3M70_01915"/>
<sequence length="126" mass="14565">MDKYQDSWKPVVEKLGQIDKKIEELKLQAEYSPDFQEAEGLNEFSRVIKISLEELHQIAQGIPFEAHQLNLILEIADSYEKKIEAKEIPGNHLLQEYRQEKSGKLSFFEAVNCSVNFLHKAICDSL</sequence>
<evidence type="ECO:0000313" key="1">
    <source>
        <dbReference type="EMBL" id="QPJ60709.1"/>
    </source>
</evidence>